<evidence type="ECO:0000256" key="1">
    <source>
        <dbReference type="ARBA" id="ARBA00022679"/>
    </source>
</evidence>
<comment type="subcellular location">
    <subcellularLocation>
        <location evidence="7">Cytoplasm</location>
    </subcellularLocation>
</comment>
<dbReference type="AlphaFoldDB" id="W5UTJ1"/>
<dbReference type="HOGENOM" id="CLU_023208_0_1_14"/>
<evidence type="ECO:0000256" key="7">
    <source>
        <dbReference type="HAMAP-Rule" id="MF_01445"/>
    </source>
</evidence>
<dbReference type="InterPro" id="IPR043129">
    <property type="entry name" value="ATPase_NBD"/>
</dbReference>
<dbReference type="HAMAP" id="MF_01445">
    <property type="entry name" value="TsaD"/>
    <property type="match status" value="1"/>
</dbReference>
<dbReference type="InterPro" id="IPR017861">
    <property type="entry name" value="KAE1/TsaD"/>
</dbReference>
<protein>
    <recommendedName>
        <fullName evidence="7">tRNA N6-adenosine threonylcarbamoyltransferase</fullName>
        <ecNumber evidence="7">2.3.1.234</ecNumber>
    </recommendedName>
    <alternativeName>
        <fullName evidence="7">N6-L-threonylcarbamoyladenine synthase</fullName>
        <shortName evidence="7">t(6)A synthase</shortName>
    </alternativeName>
    <alternativeName>
        <fullName evidence="7">t(6)A37 threonylcarbamoyladenosine biosynthesis protein TsaD</fullName>
    </alternativeName>
    <alternativeName>
        <fullName evidence="7">tRNA threonylcarbamoyladenosine biosynthesis protein TsaD</fullName>
    </alternativeName>
</protein>
<keyword evidence="2 7" id="KW-0819">tRNA processing</keyword>
<evidence type="ECO:0000256" key="6">
    <source>
        <dbReference type="ARBA" id="ARBA00048117"/>
    </source>
</evidence>
<feature type="binding site" evidence="7">
    <location>
        <position position="301"/>
    </location>
    <ligand>
        <name>Fe cation</name>
        <dbReference type="ChEBI" id="CHEBI:24875"/>
    </ligand>
</feature>
<dbReference type="SUPFAM" id="SSF53067">
    <property type="entry name" value="Actin-like ATPase domain"/>
    <property type="match status" value="1"/>
</dbReference>
<dbReference type="PANTHER" id="PTHR11735">
    <property type="entry name" value="TRNA N6-ADENOSINE THREONYLCARBAMOYLTRANSFERASE"/>
    <property type="match status" value="1"/>
</dbReference>
<comment type="similarity">
    <text evidence="7">Belongs to the KAE1 / TsaD family.</text>
</comment>
<comment type="cofactor">
    <cofactor evidence="7">
        <name>Fe(2+)</name>
        <dbReference type="ChEBI" id="CHEBI:29033"/>
    </cofactor>
    <text evidence="7">Binds 1 Fe(2+) ion per subunit.</text>
</comment>
<feature type="binding site" evidence="7">
    <location>
        <begin position="131"/>
        <end position="135"/>
    </location>
    <ligand>
        <name>substrate</name>
    </ligand>
</feature>
<dbReference type="NCBIfam" id="TIGR00329">
    <property type="entry name" value="gcp_kae1"/>
    <property type="match status" value="1"/>
</dbReference>
<dbReference type="eggNOG" id="COG0533">
    <property type="taxonomic scope" value="Bacteria"/>
</dbReference>
<name>W5UTJ1_9BACT</name>
<evidence type="ECO:0000259" key="8">
    <source>
        <dbReference type="Pfam" id="PF00814"/>
    </source>
</evidence>
<dbReference type="Pfam" id="PF00814">
    <property type="entry name" value="TsaD"/>
    <property type="match status" value="1"/>
</dbReference>
<dbReference type="GO" id="GO:0002949">
    <property type="term" value="P:tRNA threonylcarbamoyladenosine modification"/>
    <property type="evidence" value="ECO:0007669"/>
    <property type="project" value="UniProtKB-UniRule"/>
</dbReference>
<keyword evidence="10" id="KW-1185">Reference proteome</keyword>
<dbReference type="PRINTS" id="PR00789">
    <property type="entry name" value="OSIALOPTASE"/>
</dbReference>
<evidence type="ECO:0000256" key="2">
    <source>
        <dbReference type="ARBA" id="ARBA00022694"/>
    </source>
</evidence>
<dbReference type="GO" id="GO:0061711">
    <property type="term" value="F:tRNA N(6)-L-threonylcarbamoyladenine synthase activity"/>
    <property type="evidence" value="ECO:0007669"/>
    <property type="project" value="UniProtKB-EC"/>
</dbReference>
<dbReference type="EMBL" id="CP007154">
    <property type="protein sequence ID" value="AHH45432.1"/>
    <property type="molecule type" value="Genomic_DNA"/>
</dbReference>
<feature type="binding site" evidence="7">
    <location>
        <position position="109"/>
    </location>
    <ligand>
        <name>Fe cation</name>
        <dbReference type="ChEBI" id="CHEBI:24875"/>
    </ligand>
</feature>
<keyword evidence="5 7" id="KW-0012">Acyltransferase</keyword>
<evidence type="ECO:0000256" key="5">
    <source>
        <dbReference type="ARBA" id="ARBA00023315"/>
    </source>
</evidence>
<feature type="binding site" evidence="7">
    <location>
        <position position="113"/>
    </location>
    <ligand>
        <name>Fe cation</name>
        <dbReference type="ChEBI" id="CHEBI:24875"/>
    </ligand>
</feature>
<sequence>MKILGIESSHDDASVALLDNDSIVVMTSYSQIDIHAQFGGTIPEVASREHIKNFAFILEDLKSKGIDFTIVDAIAYTKEPGLLGSLQVGFLFASALAMFYNKPLIPINHLHGHFWSAAIEQNLKFPVLGLLLSGGHSQFILAKTPFNLEIVGTTQDDALGEIYDKIARKLGLGFPGGPKIDKLNQEFTLNSSELINFTIPGQNPEFLLNFSFSGLKTQVINYIHKNKDKLDSKMQKNIAISFQKTIIKYLKNKINLALEIYPEIQTLTLMGGVAANLEIRQLIKSYEQLNTVVPKMQYCTDNGAMIAKAAQMKLVEEN</sequence>
<feature type="binding site" evidence="7">
    <location>
        <position position="177"/>
    </location>
    <ligand>
        <name>substrate</name>
    </ligand>
</feature>
<dbReference type="STRING" id="743966.MYB_02140"/>
<evidence type="ECO:0000313" key="9">
    <source>
        <dbReference type="EMBL" id="AHH45432.1"/>
    </source>
</evidence>
<dbReference type="InterPro" id="IPR000905">
    <property type="entry name" value="Gcp-like_dom"/>
</dbReference>
<dbReference type="InterPro" id="IPR022450">
    <property type="entry name" value="TsaD"/>
</dbReference>
<feature type="binding site" evidence="7">
    <location>
        <position position="181"/>
    </location>
    <ligand>
        <name>substrate</name>
    </ligand>
</feature>
<dbReference type="NCBIfam" id="TIGR03723">
    <property type="entry name" value="T6A_TsaD_YgjD"/>
    <property type="match status" value="1"/>
</dbReference>
<dbReference type="GO" id="GO:0005506">
    <property type="term" value="F:iron ion binding"/>
    <property type="evidence" value="ECO:0007669"/>
    <property type="project" value="UniProtKB-UniRule"/>
</dbReference>
<feature type="binding site" evidence="7">
    <location>
        <position position="164"/>
    </location>
    <ligand>
        <name>substrate</name>
    </ligand>
</feature>
<keyword evidence="3 7" id="KW-0479">Metal-binding</keyword>
<dbReference type="EC" id="2.3.1.234" evidence="7"/>
<dbReference type="RefSeq" id="WP_022934669.1">
    <property type="nucleotide sequence ID" value="NZ_CP007154.1"/>
</dbReference>
<dbReference type="Gene3D" id="3.30.420.40">
    <property type="match status" value="2"/>
</dbReference>
<dbReference type="Proteomes" id="UP000019229">
    <property type="component" value="Chromosome"/>
</dbReference>
<dbReference type="PANTHER" id="PTHR11735:SF6">
    <property type="entry name" value="TRNA N6-ADENOSINE THREONYLCARBAMOYLTRANSFERASE, MITOCHONDRIAL"/>
    <property type="match status" value="1"/>
</dbReference>
<evidence type="ECO:0000256" key="3">
    <source>
        <dbReference type="ARBA" id="ARBA00022723"/>
    </source>
</evidence>
<comment type="function">
    <text evidence="7">Required for the formation of a threonylcarbamoyl group on adenosine at position 37 (t(6)A37) in tRNAs that read codons beginning with adenine. Is involved in the transfer of the threonylcarbamoyl moiety of threonylcarbamoyl-AMP (TC-AMP) to the N6 group of A37, together with TsaE and TsaB. TsaD likely plays a direct catalytic role in this reaction.</text>
</comment>
<organism evidence="9 10">
    <name type="scientific">Mesomycoplasma bovoculi M165/69</name>
    <dbReference type="NCBI Taxonomy" id="743966"/>
    <lineage>
        <taxon>Bacteria</taxon>
        <taxon>Bacillati</taxon>
        <taxon>Mycoplasmatota</taxon>
        <taxon>Mycoplasmoidales</taxon>
        <taxon>Metamycoplasmataceae</taxon>
        <taxon>Mesomycoplasma</taxon>
    </lineage>
</organism>
<evidence type="ECO:0000256" key="4">
    <source>
        <dbReference type="ARBA" id="ARBA00023004"/>
    </source>
</evidence>
<dbReference type="GO" id="GO:0005737">
    <property type="term" value="C:cytoplasm"/>
    <property type="evidence" value="ECO:0007669"/>
    <property type="project" value="UniProtKB-SubCell"/>
</dbReference>
<dbReference type="PATRIC" id="fig|743966.3.peg.431"/>
<comment type="catalytic activity">
    <reaction evidence="6 7">
        <text>L-threonylcarbamoyladenylate + adenosine(37) in tRNA = N(6)-L-threonylcarbamoyladenosine(37) in tRNA + AMP + H(+)</text>
        <dbReference type="Rhea" id="RHEA:37059"/>
        <dbReference type="Rhea" id="RHEA-COMP:10162"/>
        <dbReference type="Rhea" id="RHEA-COMP:10163"/>
        <dbReference type="ChEBI" id="CHEBI:15378"/>
        <dbReference type="ChEBI" id="CHEBI:73682"/>
        <dbReference type="ChEBI" id="CHEBI:74411"/>
        <dbReference type="ChEBI" id="CHEBI:74418"/>
        <dbReference type="ChEBI" id="CHEBI:456215"/>
        <dbReference type="EC" id="2.3.1.234"/>
    </reaction>
</comment>
<gene>
    <name evidence="7" type="primary">tsaD</name>
    <name evidence="9" type="ORF">MYB_02140</name>
</gene>
<feature type="binding site" evidence="7">
    <location>
        <position position="276"/>
    </location>
    <ligand>
        <name>substrate</name>
    </ligand>
</feature>
<proteinExistence type="inferred from homology"/>
<accession>W5UTJ1</accession>
<keyword evidence="7" id="KW-0963">Cytoplasm</keyword>
<dbReference type="KEGG" id="mbc:MYB_02140"/>
<evidence type="ECO:0000313" key="10">
    <source>
        <dbReference type="Proteomes" id="UP000019229"/>
    </source>
</evidence>
<feature type="domain" description="Gcp-like" evidence="8">
    <location>
        <begin position="25"/>
        <end position="308"/>
    </location>
</feature>
<keyword evidence="1 7" id="KW-0808">Transferase</keyword>
<reference evidence="9 10" key="1">
    <citation type="journal article" date="2014" name="Genome Announc.">
        <title>Complete Genome Sequence of Mycoplasma bovoculi Strain M165/69T (ATCC 29104).</title>
        <authorList>
            <person name="Calcutt M.J."/>
            <person name="Foecking M.F."/>
        </authorList>
    </citation>
    <scope>NUCLEOTIDE SEQUENCE [LARGE SCALE GENOMIC DNA]</scope>
    <source>
        <strain evidence="9">M165/69</strain>
    </source>
</reference>
<dbReference type="OrthoDB" id="9806197at2"/>
<keyword evidence="4 7" id="KW-0408">Iron</keyword>